<sequence>MKQVKIIPKIARKSINLQTEVIEIDNFEDEQTLPLVIKPSVSDVDIVDWAEANRKFIDTNLTKHGAILFKGFNITTAAVFEGFCLAVCSELFNENGEHPRETVSGKVYTPVFYPADSKLLWHNENSFNHQWPRKILFGCRQPAQQGGETPIVDSRKVFQLIEPKIREKFVEKQVMYVRNYGNGLGLDWQTVFQTQNRADVENICQRDLIDFEWKKDGGLRTISIRPAVVQHPQTDEFSWFNQAQHWHLACLEKQTRESLLSSFKREDLPRNCYYGDGTTIEDYTMLEICGLYQRLEVSFPWEQGDILLLDNVLTAHGRNPYVGERKLFVAMGELINFSKT</sequence>
<organism evidence="4 5">
    <name type="scientific">Pelatocladus maniniholoensis HA4357-MV3</name>
    <dbReference type="NCBI Taxonomy" id="1117104"/>
    <lineage>
        <taxon>Bacteria</taxon>
        <taxon>Bacillati</taxon>
        <taxon>Cyanobacteriota</taxon>
        <taxon>Cyanophyceae</taxon>
        <taxon>Nostocales</taxon>
        <taxon>Nostocaceae</taxon>
        <taxon>Pelatocladus</taxon>
    </lineage>
</organism>
<evidence type="ECO:0000256" key="1">
    <source>
        <dbReference type="ARBA" id="ARBA00001954"/>
    </source>
</evidence>
<evidence type="ECO:0000313" key="4">
    <source>
        <dbReference type="EMBL" id="MBW4434413.1"/>
    </source>
</evidence>
<evidence type="ECO:0000313" key="5">
    <source>
        <dbReference type="Proteomes" id="UP000813215"/>
    </source>
</evidence>
<dbReference type="InterPro" id="IPR003819">
    <property type="entry name" value="TauD/TfdA-like"/>
</dbReference>
<evidence type="ECO:0000256" key="2">
    <source>
        <dbReference type="ARBA" id="ARBA00023002"/>
    </source>
</evidence>
<protein>
    <submittedName>
        <fullName evidence="4">TauD/TfdA family dioxygenase</fullName>
    </submittedName>
</protein>
<dbReference type="Proteomes" id="UP000813215">
    <property type="component" value="Unassembled WGS sequence"/>
</dbReference>
<proteinExistence type="predicted"/>
<comment type="caution">
    <text evidence="4">The sequence shown here is derived from an EMBL/GenBank/DDBJ whole genome shotgun (WGS) entry which is preliminary data.</text>
</comment>
<dbReference type="PANTHER" id="PTHR10696:SF21">
    <property type="entry name" value="TAUD_TFDA-LIKE DOMAIN-CONTAINING PROTEIN"/>
    <property type="match status" value="1"/>
</dbReference>
<dbReference type="Pfam" id="PF02668">
    <property type="entry name" value="TauD"/>
    <property type="match status" value="1"/>
</dbReference>
<dbReference type="AlphaFoldDB" id="A0A9E3LV92"/>
<dbReference type="InterPro" id="IPR050411">
    <property type="entry name" value="AlphaKG_dependent_hydroxylases"/>
</dbReference>
<reference evidence="4" key="1">
    <citation type="submission" date="2021-05" db="EMBL/GenBank/DDBJ databases">
        <authorList>
            <person name="Pietrasiak N."/>
            <person name="Ward R."/>
            <person name="Stajich J.E."/>
            <person name="Kurbessoian T."/>
        </authorList>
    </citation>
    <scope>NUCLEOTIDE SEQUENCE</scope>
    <source>
        <strain evidence="4">HA4357-MV3</strain>
    </source>
</reference>
<name>A0A9E3LV92_9NOST</name>
<feature type="domain" description="TauD/TfdA-like" evidence="3">
    <location>
        <begin position="40"/>
        <end position="331"/>
    </location>
</feature>
<evidence type="ECO:0000259" key="3">
    <source>
        <dbReference type="Pfam" id="PF02668"/>
    </source>
</evidence>
<dbReference type="Gene3D" id="3.60.130.10">
    <property type="entry name" value="Clavaminate synthase-like"/>
    <property type="match status" value="1"/>
</dbReference>
<dbReference type="SUPFAM" id="SSF51197">
    <property type="entry name" value="Clavaminate synthase-like"/>
    <property type="match status" value="1"/>
</dbReference>
<comment type="cofactor">
    <cofactor evidence="1">
        <name>Fe(2+)</name>
        <dbReference type="ChEBI" id="CHEBI:29033"/>
    </cofactor>
</comment>
<keyword evidence="2" id="KW-0560">Oxidoreductase</keyword>
<dbReference type="InterPro" id="IPR042098">
    <property type="entry name" value="TauD-like_sf"/>
</dbReference>
<accession>A0A9E3LV92</accession>
<dbReference type="EMBL" id="JAHHHW010000131">
    <property type="protein sequence ID" value="MBW4434413.1"/>
    <property type="molecule type" value="Genomic_DNA"/>
</dbReference>
<dbReference type="GO" id="GO:0051213">
    <property type="term" value="F:dioxygenase activity"/>
    <property type="evidence" value="ECO:0007669"/>
    <property type="project" value="UniProtKB-KW"/>
</dbReference>
<keyword evidence="4" id="KW-0223">Dioxygenase</keyword>
<reference evidence="4" key="2">
    <citation type="journal article" date="2022" name="Microbiol. Resour. Announc.">
        <title>Metagenome Sequencing to Explore Phylogenomics of Terrestrial Cyanobacteria.</title>
        <authorList>
            <person name="Ward R.D."/>
            <person name="Stajich J.E."/>
            <person name="Johansen J.R."/>
            <person name="Huntemann M."/>
            <person name="Clum A."/>
            <person name="Foster B."/>
            <person name="Foster B."/>
            <person name="Roux S."/>
            <person name="Palaniappan K."/>
            <person name="Varghese N."/>
            <person name="Mukherjee S."/>
            <person name="Reddy T.B.K."/>
            <person name="Daum C."/>
            <person name="Copeland A."/>
            <person name="Chen I.A."/>
            <person name="Ivanova N.N."/>
            <person name="Kyrpides N.C."/>
            <person name="Shapiro N."/>
            <person name="Eloe-Fadrosh E.A."/>
            <person name="Pietrasiak N."/>
        </authorList>
    </citation>
    <scope>NUCLEOTIDE SEQUENCE</scope>
    <source>
        <strain evidence="4">HA4357-MV3</strain>
    </source>
</reference>
<gene>
    <name evidence="4" type="ORF">KME28_22530</name>
</gene>
<dbReference type="PANTHER" id="PTHR10696">
    <property type="entry name" value="GAMMA-BUTYROBETAINE HYDROXYLASE-RELATED"/>
    <property type="match status" value="1"/>
</dbReference>